<protein>
    <submittedName>
        <fullName evidence="1">Uncharacterized protein</fullName>
    </submittedName>
</protein>
<gene>
    <name evidence="1" type="ORF">LIS121010_072</name>
</gene>
<reference evidence="1 2" key="1">
    <citation type="journal article" date="2016" name="Environ. Microbiol.">
        <title>Genomic diversification of marine cyanophages into stable ecotypes.</title>
        <authorList>
            <person name="Marston M.F."/>
            <person name="Martiny J.B."/>
        </authorList>
    </citation>
    <scope>NUCLEOTIDE SEQUENCE [LARGE SCALE GENOMIC DNA]</scope>
    <source>
        <strain evidence="1">LIS_12_1010</strain>
    </source>
</reference>
<accession>A0A1D7RCZ9</accession>
<proteinExistence type="predicted"/>
<evidence type="ECO:0000313" key="1">
    <source>
        <dbReference type="EMBL" id="AON99301.1"/>
    </source>
</evidence>
<organism evidence="1 2">
    <name type="scientific">Synechococcus phage S-RIM2</name>
    <dbReference type="NCBI Taxonomy" id="687800"/>
    <lineage>
        <taxon>Viruses</taxon>
        <taxon>Duplodnaviria</taxon>
        <taxon>Heunggongvirae</taxon>
        <taxon>Uroviricota</taxon>
        <taxon>Caudoviricetes</taxon>
        <taxon>Pantevenvirales</taxon>
        <taxon>Kyanoviridae</taxon>
        <taxon>Nerrivikvirus</taxon>
        <taxon>Nerrivikvirus srim2</taxon>
    </lineage>
</organism>
<name>A0A1D7RCZ9_9CAUD</name>
<dbReference type="Proteomes" id="UP000220290">
    <property type="component" value="Segment"/>
</dbReference>
<sequence length="75" mass="8577">MENKANDDMKNKFQSLIEDRAFMSAIQGLYAFTLDTSADCDMAYDWVCDQAECSSFVCDNDAWNMFYDTWESAAA</sequence>
<dbReference type="EMBL" id="KX349234">
    <property type="protein sequence ID" value="AON99301.1"/>
    <property type="molecule type" value="Genomic_DNA"/>
</dbReference>
<evidence type="ECO:0000313" key="2">
    <source>
        <dbReference type="Proteomes" id="UP000220290"/>
    </source>
</evidence>